<dbReference type="InterPro" id="IPR050796">
    <property type="entry name" value="SCF_F-box_component"/>
</dbReference>
<dbReference type="Pfam" id="PF12937">
    <property type="entry name" value="F-box-like"/>
    <property type="match status" value="1"/>
</dbReference>
<dbReference type="InterPro" id="IPR001810">
    <property type="entry name" value="F-box_dom"/>
</dbReference>
<dbReference type="Gene3D" id="1.20.1280.50">
    <property type="match status" value="1"/>
</dbReference>
<dbReference type="InterPro" id="IPR013187">
    <property type="entry name" value="F-box-assoc_dom_typ3"/>
</dbReference>
<dbReference type="PANTHER" id="PTHR31672">
    <property type="entry name" value="BNACNNG10540D PROTEIN"/>
    <property type="match status" value="1"/>
</dbReference>
<accession>A0A175YH78</accession>
<reference evidence="1" key="1">
    <citation type="journal article" date="2016" name="Nat. Genet.">
        <title>A high-quality carrot genome assembly provides new insights into carotenoid accumulation and asterid genome evolution.</title>
        <authorList>
            <person name="Iorizzo M."/>
            <person name="Ellison S."/>
            <person name="Senalik D."/>
            <person name="Zeng P."/>
            <person name="Satapoomin P."/>
            <person name="Huang J."/>
            <person name="Bowman M."/>
            <person name="Iovene M."/>
            <person name="Sanseverino W."/>
            <person name="Cavagnaro P."/>
            <person name="Yildiz M."/>
            <person name="Macko-Podgorni A."/>
            <person name="Moranska E."/>
            <person name="Grzebelus E."/>
            <person name="Grzebelus D."/>
            <person name="Ashrafi H."/>
            <person name="Zheng Z."/>
            <person name="Cheng S."/>
            <person name="Spooner D."/>
            <person name="Van Deynze A."/>
            <person name="Simon P."/>
        </authorList>
    </citation>
    <scope>NUCLEOTIDE SEQUENCE</scope>
    <source>
        <tissue evidence="1">Leaf</tissue>
    </source>
</reference>
<reference evidence="1" key="2">
    <citation type="submission" date="2022-03" db="EMBL/GenBank/DDBJ databases">
        <title>Draft title - Genomic analysis of global carrot germplasm unveils the trajectory of domestication and the origin of high carotenoid orange carrot.</title>
        <authorList>
            <person name="Iorizzo M."/>
            <person name="Ellison S."/>
            <person name="Senalik D."/>
            <person name="Macko-Podgorni A."/>
            <person name="Grzebelus D."/>
            <person name="Bostan H."/>
            <person name="Rolling W."/>
            <person name="Curaba J."/>
            <person name="Simon P."/>
        </authorList>
    </citation>
    <scope>NUCLEOTIDE SEQUENCE</scope>
    <source>
        <tissue evidence="1">Leaf</tissue>
    </source>
</reference>
<organism evidence="1 2">
    <name type="scientific">Daucus carota subsp. sativus</name>
    <name type="common">Carrot</name>
    <dbReference type="NCBI Taxonomy" id="79200"/>
    <lineage>
        <taxon>Eukaryota</taxon>
        <taxon>Viridiplantae</taxon>
        <taxon>Streptophyta</taxon>
        <taxon>Embryophyta</taxon>
        <taxon>Tracheophyta</taxon>
        <taxon>Spermatophyta</taxon>
        <taxon>Magnoliopsida</taxon>
        <taxon>eudicotyledons</taxon>
        <taxon>Gunneridae</taxon>
        <taxon>Pentapetalae</taxon>
        <taxon>asterids</taxon>
        <taxon>campanulids</taxon>
        <taxon>Apiales</taxon>
        <taxon>Apiaceae</taxon>
        <taxon>Apioideae</taxon>
        <taxon>Scandiceae</taxon>
        <taxon>Daucinae</taxon>
        <taxon>Daucus</taxon>
        <taxon>Daucus sect. Daucus</taxon>
    </lineage>
</organism>
<keyword evidence="2" id="KW-1185">Reference proteome</keyword>
<dbReference type="SMART" id="SM00256">
    <property type="entry name" value="FBOX"/>
    <property type="match status" value="1"/>
</dbReference>
<dbReference type="KEGG" id="dcr:108201418"/>
<dbReference type="EMBL" id="CP093351">
    <property type="protein sequence ID" value="WOH15453.1"/>
    <property type="molecule type" value="Genomic_DNA"/>
</dbReference>
<sequence>MASRLFRLTCLWLWRSKKNYSWPDYSSLPDEIQEQILLKLQCFKSIVTCTSVCKSWNALIKSRGFIAMHLSRPQSYAEYFLCSSYIEPHCHSILCYNSQRLESYRDLIFPVRWVKVLGSCNGLICYTNLDDGLCQIYLWNPTIQKLKILPKSNYFRERIAYGFWYDTYSNDYKVVKIYSGEISKVEVYSLSNNSWDLIATSGPSYTKTFFDNVVVHVNGTLYWLASDGKNWWDSYWRINSLNMKDLMFRDALLWPIGKSRSGGKFDMLGAGSRVILVFSSTHHLGIHVYDENLNELYRYESESSDIELEFLSPLGVRNSGNEVLFQKFGTDAPILVFDIRESKFKEFCSSTKSIIQAIPFVETLVLLDDGDSRSLPNARQQSVIRNATGCCFFSII</sequence>
<dbReference type="SUPFAM" id="SSF50965">
    <property type="entry name" value="Galactose oxidase, central domain"/>
    <property type="match status" value="1"/>
</dbReference>
<dbReference type="OrthoDB" id="909284at2759"/>
<dbReference type="InterPro" id="IPR036047">
    <property type="entry name" value="F-box-like_dom_sf"/>
</dbReference>
<evidence type="ECO:0000313" key="1">
    <source>
        <dbReference type="EMBL" id="WOH15453.1"/>
    </source>
</evidence>
<dbReference type="InterPro" id="IPR011043">
    <property type="entry name" value="Gal_Oxase/kelch_b-propeller"/>
</dbReference>
<dbReference type="SUPFAM" id="SSF81383">
    <property type="entry name" value="F-box domain"/>
    <property type="match status" value="1"/>
</dbReference>
<gene>
    <name evidence="1" type="ORF">DCAR_0934994</name>
</gene>
<dbReference type="AlphaFoldDB" id="A0A175YH78"/>
<dbReference type="PANTHER" id="PTHR31672:SF13">
    <property type="entry name" value="F-BOX PROTEIN CPR30-LIKE"/>
    <property type="match status" value="1"/>
</dbReference>
<name>A0A175YH78_DAUCS</name>
<dbReference type="Proteomes" id="UP000077755">
    <property type="component" value="Chromosome 9"/>
</dbReference>
<dbReference type="Pfam" id="PF08268">
    <property type="entry name" value="FBA_3"/>
    <property type="match status" value="1"/>
</dbReference>
<dbReference type="Gramene" id="KZM82521">
    <property type="protein sequence ID" value="KZM82521"/>
    <property type="gene ID" value="DCAR_030090"/>
</dbReference>
<dbReference type="NCBIfam" id="TIGR01640">
    <property type="entry name" value="F_box_assoc_1"/>
    <property type="match status" value="1"/>
</dbReference>
<proteinExistence type="predicted"/>
<dbReference type="InterPro" id="IPR017451">
    <property type="entry name" value="F-box-assoc_interact_dom"/>
</dbReference>
<protein>
    <submittedName>
        <fullName evidence="1">Uncharacterized protein</fullName>
    </submittedName>
</protein>
<evidence type="ECO:0000313" key="2">
    <source>
        <dbReference type="Proteomes" id="UP000077755"/>
    </source>
</evidence>